<gene>
    <name evidence="5" type="ORF">L3X38_000393</name>
</gene>
<evidence type="ECO:0000256" key="2">
    <source>
        <dbReference type="ARBA" id="ARBA00022842"/>
    </source>
</evidence>
<dbReference type="InterPro" id="IPR023298">
    <property type="entry name" value="ATPase_P-typ_TM_dom_sf"/>
</dbReference>
<keyword evidence="3" id="KW-0472">Membrane</keyword>
<evidence type="ECO:0000256" key="1">
    <source>
        <dbReference type="ARBA" id="ARBA00022723"/>
    </source>
</evidence>
<evidence type="ECO:0000259" key="4">
    <source>
        <dbReference type="Pfam" id="PF00689"/>
    </source>
</evidence>
<organism evidence="5 6">
    <name type="scientific">Prunus dulcis</name>
    <name type="common">Almond</name>
    <name type="synonym">Amygdalus dulcis</name>
    <dbReference type="NCBI Taxonomy" id="3755"/>
    <lineage>
        <taxon>Eukaryota</taxon>
        <taxon>Viridiplantae</taxon>
        <taxon>Streptophyta</taxon>
        <taxon>Embryophyta</taxon>
        <taxon>Tracheophyta</taxon>
        <taxon>Spermatophyta</taxon>
        <taxon>Magnoliopsida</taxon>
        <taxon>eudicotyledons</taxon>
        <taxon>Gunneridae</taxon>
        <taxon>Pentapetalae</taxon>
        <taxon>rosids</taxon>
        <taxon>fabids</taxon>
        <taxon>Rosales</taxon>
        <taxon>Rosaceae</taxon>
        <taxon>Amygdaloideae</taxon>
        <taxon>Amygdaleae</taxon>
        <taxon>Prunus</taxon>
    </lineage>
</organism>
<evidence type="ECO:0000313" key="6">
    <source>
        <dbReference type="Proteomes" id="UP001054821"/>
    </source>
</evidence>
<proteinExistence type="predicted"/>
<dbReference type="AlphaFoldDB" id="A0AAD4UPW9"/>
<evidence type="ECO:0000313" key="5">
    <source>
        <dbReference type="EMBL" id="KAI5311189.1"/>
    </source>
</evidence>
<name>A0AAD4UPW9_PRUDU</name>
<accession>A0AAD4UPW9</accession>
<dbReference type="GO" id="GO:0005388">
    <property type="term" value="F:P-type calcium transporter activity"/>
    <property type="evidence" value="ECO:0007669"/>
    <property type="project" value="TreeGrafter"/>
</dbReference>
<comment type="caution">
    <text evidence="5">The sequence shown here is derived from an EMBL/GenBank/DDBJ whole genome shotgun (WGS) entry which is preliminary data.</text>
</comment>
<keyword evidence="2" id="KW-0460">Magnesium</keyword>
<dbReference type="InterPro" id="IPR006068">
    <property type="entry name" value="ATPase_P-typ_cation-transptr_C"/>
</dbReference>
<dbReference type="Pfam" id="PF00689">
    <property type="entry name" value="Cation_ATPase_C"/>
    <property type="match status" value="1"/>
</dbReference>
<keyword evidence="3" id="KW-1133">Transmembrane helix</keyword>
<keyword evidence="1" id="KW-0479">Metal-binding</keyword>
<keyword evidence="3" id="KW-0812">Transmembrane</keyword>
<dbReference type="GO" id="GO:0005886">
    <property type="term" value="C:plasma membrane"/>
    <property type="evidence" value="ECO:0007669"/>
    <property type="project" value="TreeGrafter"/>
</dbReference>
<dbReference type="PANTHER" id="PTHR24093">
    <property type="entry name" value="CATION TRANSPORTING ATPASE"/>
    <property type="match status" value="1"/>
</dbReference>
<protein>
    <recommendedName>
        <fullName evidence="4">Cation-transporting P-type ATPase C-terminal domain-containing protein</fullName>
    </recommendedName>
</protein>
<reference evidence="5 6" key="1">
    <citation type="journal article" date="2022" name="G3 (Bethesda)">
        <title>Whole-genome sequence and methylome profiling of the almond [Prunus dulcis (Mill.) D.A. Webb] cultivar 'Nonpareil'.</title>
        <authorList>
            <person name="D'Amico-Willman K.M."/>
            <person name="Ouma W.Z."/>
            <person name="Meulia T."/>
            <person name="Sideli G.M."/>
            <person name="Gradziel T.M."/>
            <person name="Fresnedo-Ramirez J."/>
        </authorList>
    </citation>
    <scope>NUCLEOTIDE SEQUENCE [LARGE SCALE GENOMIC DNA]</scope>
    <source>
        <strain evidence="5">Clone GOH B32 T37-40</strain>
    </source>
</reference>
<feature type="transmembrane region" description="Helical" evidence="3">
    <location>
        <begin position="9"/>
        <end position="27"/>
    </location>
</feature>
<sequence length="103" mass="11755">MWRNIIGQSIYQIAVLLVLKFCGIRLLKLTGANANSILNTIIFNSFVFCQVFNEINSRDMEKINVFSLPIAVVLKFIPVSIKKQTVRDQEDIYEPLLRGPQLA</sequence>
<dbReference type="PANTHER" id="PTHR24093:SF448">
    <property type="entry name" value="CALCIUM-TRANSPORTING ATPASE"/>
    <property type="match status" value="1"/>
</dbReference>
<evidence type="ECO:0000256" key="3">
    <source>
        <dbReference type="SAM" id="Phobius"/>
    </source>
</evidence>
<dbReference type="GO" id="GO:0046872">
    <property type="term" value="F:metal ion binding"/>
    <property type="evidence" value="ECO:0007669"/>
    <property type="project" value="UniProtKB-KW"/>
</dbReference>
<keyword evidence="6" id="KW-1185">Reference proteome</keyword>
<dbReference type="EMBL" id="JAJFAZ020000077">
    <property type="protein sequence ID" value="KAI5311189.1"/>
    <property type="molecule type" value="Genomic_DNA"/>
</dbReference>
<dbReference type="Proteomes" id="UP001054821">
    <property type="component" value="Unassembled WGS sequence"/>
</dbReference>
<feature type="domain" description="Cation-transporting P-type ATPase C-terminal" evidence="4">
    <location>
        <begin position="1"/>
        <end position="66"/>
    </location>
</feature>
<dbReference type="SUPFAM" id="SSF81665">
    <property type="entry name" value="Calcium ATPase, transmembrane domain M"/>
    <property type="match status" value="1"/>
</dbReference>